<protein>
    <submittedName>
        <fullName evidence="8">HMG1/2-like protein</fullName>
    </submittedName>
</protein>
<comment type="subcellular location">
    <subcellularLocation>
        <location evidence="1">Nucleus</location>
    </subcellularLocation>
</comment>
<evidence type="ECO:0000256" key="6">
    <source>
        <dbReference type="SAM" id="MobiDB-lite"/>
    </source>
</evidence>
<feature type="region of interest" description="Disordered" evidence="6">
    <location>
        <begin position="105"/>
        <end position="136"/>
    </location>
</feature>
<keyword evidence="9" id="KW-1185">Reference proteome</keyword>
<feature type="compositionally biased region" description="Basic residues" evidence="6">
    <location>
        <begin position="13"/>
        <end position="24"/>
    </location>
</feature>
<evidence type="ECO:0000256" key="4">
    <source>
        <dbReference type="ARBA" id="ARBA00023242"/>
    </source>
</evidence>
<feature type="DNA-binding region" description="HMG box" evidence="5">
    <location>
        <begin position="36"/>
        <end position="105"/>
    </location>
</feature>
<name>A0ABD3BJW1_9LAMI</name>
<keyword evidence="3 5" id="KW-0238">DNA-binding</keyword>
<evidence type="ECO:0000313" key="8">
    <source>
        <dbReference type="EMBL" id="KAL3617728.1"/>
    </source>
</evidence>
<dbReference type="EMBL" id="JAVIJP010000081">
    <property type="protein sequence ID" value="KAL3617728.1"/>
    <property type="molecule type" value="Genomic_DNA"/>
</dbReference>
<comment type="caution">
    <text evidence="8">The sequence shown here is derived from an EMBL/GenBank/DDBJ whole genome shotgun (WGS) entry which is preliminary data.</text>
</comment>
<evidence type="ECO:0000313" key="9">
    <source>
        <dbReference type="Proteomes" id="UP001632038"/>
    </source>
</evidence>
<dbReference type="PANTHER" id="PTHR46261:SF18">
    <property type="entry name" value="DNA-BINDING PROTEIN MNB1B"/>
    <property type="match status" value="1"/>
</dbReference>
<dbReference type="GO" id="GO:0000785">
    <property type="term" value="C:chromatin"/>
    <property type="evidence" value="ECO:0007669"/>
    <property type="project" value="UniProtKB-ARBA"/>
</dbReference>
<dbReference type="GO" id="GO:0005634">
    <property type="term" value="C:nucleus"/>
    <property type="evidence" value="ECO:0007669"/>
    <property type="project" value="UniProtKB-SubCell"/>
</dbReference>
<dbReference type="Gene3D" id="1.10.30.10">
    <property type="entry name" value="High mobility group box domain"/>
    <property type="match status" value="1"/>
</dbReference>
<dbReference type="SUPFAM" id="SSF47095">
    <property type="entry name" value="HMG-box"/>
    <property type="match status" value="1"/>
</dbReference>
<dbReference type="Proteomes" id="UP001632038">
    <property type="component" value="Unassembled WGS sequence"/>
</dbReference>
<dbReference type="PANTHER" id="PTHR46261">
    <property type="entry name" value="HIGH MOBILITY GROUP B PROTEIN 4-RELATED"/>
    <property type="match status" value="1"/>
</dbReference>
<feature type="region of interest" description="Disordered" evidence="6">
    <location>
        <begin position="1"/>
        <end position="38"/>
    </location>
</feature>
<evidence type="ECO:0000256" key="1">
    <source>
        <dbReference type="ARBA" id="ARBA00004123"/>
    </source>
</evidence>
<organism evidence="8 9">
    <name type="scientific">Castilleja foliolosa</name>
    <dbReference type="NCBI Taxonomy" id="1961234"/>
    <lineage>
        <taxon>Eukaryota</taxon>
        <taxon>Viridiplantae</taxon>
        <taxon>Streptophyta</taxon>
        <taxon>Embryophyta</taxon>
        <taxon>Tracheophyta</taxon>
        <taxon>Spermatophyta</taxon>
        <taxon>Magnoliopsida</taxon>
        <taxon>eudicotyledons</taxon>
        <taxon>Gunneridae</taxon>
        <taxon>Pentapetalae</taxon>
        <taxon>asterids</taxon>
        <taxon>lamiids</taxon>
        <taxon>Lamiales</taxon>
        <taxon>Orobanchaceae</taxon>
        <taxon>Pedicularideae</taxon>
        <taxon>Castillejinae</taxon>
        <taxon>Castilleja</taxon>
    </lineage>
</organism>
<dbReference type="GO" id="GO:0003677">
    <property type="term" value="F:DNA binding"/>
    <property type="evidence" value="ECO:0007669"/>
    <property type="project" value="UniProtKB-UniRule"/>
</dbReference>
<dbReference type="CDD" id="cd22005">
    <property type="entry name" value="HMG-box_AtHMGB1-like"/>
    <property type="match status" value="1"/>
</dbReference>
<dbReference type="InterPro" id="IPR031061">
    <property type="entry name" value="HMGB_plant"/>
</dbReference>
<gene>
    <name evidence="8" type="ORF">CASFOL_038049</name>
</gene>
<dbReference type="GO" id="GO:0030527">
    <property type="term" value="F:structural constituent of chromatin"/>
    <property type="evidence" value="ECO:0007669"/>
    <property type="project" value="UniProtKB-ARBA"/>
</dbReference>
<dbReference type="GO" id="GO:0006325">
    <property type="term" value="P:chromatin organization"/>
    <property type="evidence" value="ECO:0007669"/>
    <property type="project" value="UniProtKB-ARBA"/>
</dbReference>
<sequence>MKGGNPKVSSWKRGGKLAVKKWTKKDRLAANDPNKPKRPASVFFVFMEDFRKQYKEKYPENKSFVIIGKAGGDKWKSLSEEEKSPYVAKAEKRKEEYEQNLKAYNQKLAAADGDDDSDKSKSEVNDEDDKDNSEEE</sequence>
<evidence type="ECO:0000256" key="2">
    <source>
        <dbReference type="ARBA" id="ARBA00008774"/>
    </source>
</evidence>
<dbReference type="PROSITE" id="PS50118">
    <property type="entry name" value="HMG_BOX_2"/>
    <property type="match status" value="1"/>
</dbReference>
<comment type="similarity">
    <text evidence="2">Belongs to the HMGB family.</text>
</comment>
<accession>A0ABD3BJW1</accession>
<proteinExistence type="inferred from homology"/>
<evidence type="ECO:0000256" key="5">
    <source>
        <dbReference type="PROSITE-ProRule" id="PRU00267"/>
    </source>
</evidence>
<feature type="domain" description="HMG box" evidence="7">
    <location>
        <begin position="36"/>
        <end position="105"/>
    </location>
</feature>
<dbReference type="Pfam" id="PF00505">
    <property type="entry name" value="HMG_box"/>
    <property type="match status" value="1"/>
</dbReference>
<evidence type="ECO:0000256" key="3">
    <source>
        <dbReference type="ARBA" id="ARBA00023125"/>
    </source>
</evidence>
<evidence type="ECO:0000259" key="7">
    <source>
        <dbReference type="PROSITE" id="PS50118"/>
    </source>
</evidence>
<dbReference type="SMART" id="SM00398">
    <property type="entry name" value="HMG"/>
    <property type="match status" value="1"/>
</dbReference>
<feature type="compositionally biased region" description="Acidic residues" evidence="6">
    <location>
        <begin position="125"/>
        <end position="136"/>
    </location>
</feature>
<dbReference type="AlphaFoldDB" id="A0ABD3BJW1"/>
<reference evidence="9" key="1">
    <citation type="journal article" date="2024" name="IScience">
        <title>Strigolactones Initiate the Formation of Haustorium-like Structures in Castilleja.</title>
        <authorList>
            <person name="Buerger M."/>
            <person name="Peterson D."/>
            <person name="Chory J."/>
        </authorList>
    </citation>
    <scope>NUCLEOTIDE SEQUENCE [LARGE SCALE GENOMIC DNA]</scope>
</reference>
<keyword evidence="4 5" id="KW-0539">Nucleus</keyword>
<dbReference type="GO" id="GO:0003682">
    <property type="term" value="F:chromatin binding"/>
    <property type="evidence" value="ECO:0007669"/>
    <property type="project" value="UniProtKB-ARBA"/>
</dbReference>
<dbReference type="InterPro" id="IPR036910">
    <property type="entry name" value="HMG_box_dom_sf"/>
</dbReference>
<dbReference type="InterPro" id="IPR009071">
    <property type="entry name" value="HMG_box_dom"/>
</dbReference>